<sequence>MNILVLNSILYTANSKNVHPVKTIKDTLLYNQCLGFVNRGHHVTLIAAEEFKPTEDTLFDFEILFFKSYYKSVFNPHLIPYHKKLYSFLQKNKNNYDLIISSECFSLNSLIASVICPEKLIIWQELAAHNRKIKKIPSKLWYNTIVRSLMKNVTIVPRSLHAQKFISKFSSGVTHEIIGHGANIDKFKINRDKTKQFITIGQLIPRKNIESIIRIFDRFLTAYADDEFKLYIAGKGELESKLKGLVKTLHREKNIFFTGHLSHEELNSLMGASIACLVNTLQDNNMVCITESILCATPVLTNNIPYNSHRIIEKNLGIVKDNWDETDLINIIDNLKKYIENCVEYRNSISTEAIADSFTGIYQKYILPKTEK</sequence>
<feature type="domain" description="Glycosyl transferase family 1" evidence="1">
    <location>
        <begin position="186"/>
        <end position="337"/>
    </location>
</feature>
<dbReference type="SUPFAM" id="SSF53756">
    <property type="entry name" value="UDP-Glycosyltransferase/glycogen phosphorylase"/>
    <property type="match status" value="1"/>
</dbReference>
<dbReference type="RefSeq" id="WP_255028235.1">
    <property type="nucleotide sequence ID" value="NZ_JANDHW010000015.1"/>
</dbReference>
<keyword evidence="3" id="KW-1185">Reference proteome</keyword>
<gene>
    <name evidence="2" type="ORF">NMU02_12260</name>
</gene>
<dbReference type="EMBL" id="JANDHW010000015">
    <property type="protein sequence ID" value="MCP9612864.1"/>
    <property type="molecule type" value="Genomic_DNA"/>
</dbReference>
<accession>A0ABT1MLC3</accession>
<dbReference type="Pfam" id="PF00534">
    <property type="entry name" value="Glycos_transf_1"/>
    <property type="match status" value="1"/>
</dbReference>
<proteinExistence type="predicted"/>
<evidence type="ECO:0000313" key="2">
    <source>
        <dbReference type="EMBL" id="MCP9612864.1"/>
    </source>
</evidence>
<dbReference type="CDD" id="cd03801">
    <property type="entry name" value="GT4_PimA-like"/>
    <property type="match status" value="1"/>
</dbReference>
<dbReference type="Proteomes" id="UP001205603">
    <property type="component" value="Unassembled WGS sequence"/>
</dbReference>
<dbReference type="PANTHER" id="PTHR12526">
    <property type="entry name" value="GLYCOSYLTRANSFERASE"/>
    <property type="match status" value="1"/>
</dbReference>
<dbReference type="InterPro" id="IPR001296">
    <property type="entry name" value="Glyco_trans_1"/>
</dbReference>
<name>A0ABT1MLC3_9BACT</name>
<evidence type="ECO:0000259" key="1">
    <source>
        <dbReference type="Pfam" id="PF00534"/>
    </source>
</evidence>
<dbReference type="Gene3D" id="3.40.50.2000">
    <property type="entry name" value="Glycogen Phosphorylase B"/>
    <property type="match status" value="2"/>
</dbReference>
<evidence type="ECO:0000313" key="3">
    <source>
        <dbReference type="Proteomes" id="UP001205603"/>
    </source>
</evidence>
<reference evidence="2 3" key="1">
    <citation type="submission" date="2022-07" db="EMBL/GenBank/DDBJ databases">
        <title>Fecal culturing of patients with breast cancer.</title>
        <authorList>
            <person name="Teng N.M.Y."/>
            <person name="Kiu R."/>
            <person name="Evans R."/>
            <person name="Baker D.J."/>
            <person name="Zenner C."/>
            <person name="Robinson S.D."/>
            <person name="Hall L.J."/>
        </authorList>
    </citation>
    <scope>NUCLEOTIDE SEQUENCE [LARGE SCALE GENOMIC DNA]</scope>
    <source>
        <strain evidence="2 3">LH1063</strain>
    </source>
</reference>
<organism evidence="2 3">
    <name type="scientific">Coprobacter tertius</name>
    <dbReference type="NCBI Taxonomy" id="2944915"/>
    <lineage>
        <taxon>Bacteria</taxon>
        <taxon>Pseudomonadati</taxon>
        <taxon>Bacteroidota</taxon>
        <taxon>Bacteroidia</taxon>
        <taxon>Bacteroidales</taxon>
        <taxon>Barnesiellaceae</taxon>
        <taxon>Coprobacter</taxon>
    </lineage>
</organism>
<comment type="caution">
    <text evidence="2">The sequence shown here is derived from an EMBL/GenBank/DDBJ whole genome shotgun (WGS) entry which is preliminary data.</text>
</comment>
<protein>
    <submittedName>
        <fullName evidence="2">Glycosyltransferase</fullName>
    </submittedName>
</protein>